<dbReference type="Pfam" id="PF13579">
    <property type="entry name" value="Glyco_trans_4_4"/>
    <property type="match status" value="1"/>
</dbReference>
<dbReference type="EMBL" id="CP026095">
    <property type="protein sequence ID" value="AZV43281.1"/>
    <property type="molecule type" value="Genomic_DNA"/>
</dbReference>
<dbReference type="CDD" id="cd03794">
    <property type="entry name" value="GT4_WbuB-like"/>
    <property type="match status" value="1"/>
</dbReference>
<reference evidence="1 2" key="1">
    <citation type="submission" date="2018-01" db="EMBL/GenBank/DDBJ databases">
        <title>Bacillus asahii Genome sequencing and assembly.</title>
        <authorList>
            <person name="Jiang H."/>
            <person name="Feng Y."/>
            <person name="Zhao F."/>
            <person name="Lin X."/>
        </authorList>
    </citation>
    <scope>NUCLEOTIDE SEQUENCE [LARGE SCALE GENOMIC DNA]</scope>
    <source>
        <strain evidence="1 2">OM18</strain>
    </source>
</reference>
<accession>A0A3Q9RNR4</accession>
<dbReference type="RefSeq" id="WP_164853212.1">
    <property type="nucleotide sequence ID" value="NZ_CP026095.1"/>
</dbReference>
<dbReference type="AlphaFoldDB" id="A0A3Q9RNR4"/>
<dbReference type="Pfam" id="PF00534">
    <property type="entry name" value="Glycos_transf_1"/>
    <property type="match status" value="1"/>
</dbReference>
<dbReference type="PANTHER" id="PTHR45947">
    <property type="entry name" value="SULFOQUINOVOSYL TRANSFERASE SQD2"/>
    <property type="match status" value="1"/>
</dbReference>
<dbReference type="SUPFAM" id="SSF53756">
    <property type="entry name" value="UDP-Glycosyltransferase/glycogen phosphorylase"/>
    <property type="match status" value="1"/>
</dbReference>
<organism evidence="1 2">
    <name type="scientific">Peribacillus asahii</name>
    <dbReference type="NCBI Taxonomy" id="228899"/>
    <lineage>
        <taxon>Bacteria</taxon>
        <taxon>Bacillati</taxon>
        <taxon>Bacillota</taxon>
        <taxon>Bacilli</taxon>
        <taxon>Bacillales</taxon>
        <taxon>Bacillaceae</taxon>
        <taxon>Peribacillus</taxon>
    </lineage>
</organism>
<keyword evidence="1" id="KW-0808">Transferase</keyword>
<dbReference type="Gene3D" id="3.40.50.2000">
    <property type="entry name" value="Glycogen Phosphorylase B"/>
    <property type="match status" value="2"/>
</dbReference>
<name>A0A3Q9RNR4_9BACI</name>
<sequence>MKSILMIVQNFYPEIGSGANRLKNIYLHLKRSGYEVTVLTMNPSYPNQNLYQDEQFWDEEDIEQDVIRIHPAKIKKYTSSIWFRLFHYLESMFLFILTIFKLKKKYDYVFISTPPIFPSVAGMIAKRKMKAKLITDVRDLWPESLLGVGAFTNKAVLKGAYWFEKKLYKASDQIIINSPIFKEYIQSKGVEAQRIRFIPNSLTSEELNLALRPPPLSEEKIKVMYTGNIGLAQDILKLLSVAERLKEYSNIEFVIIGYGFRKNEVETEIKARGLNNITFTQAKSRKATLQELAAAHIAYVSLVEKSVFDKVLPGKIIDYMCVGKPIVADVSGFAANLIRGARCGLIAENRSVEQIADHIVMLAQNRGLMNLFGNNGYQYAKQHFYWNHNIEGLRHILEAQ</sequence>
<dbReference type="GO" id="GO:0016758">
    <property type="term" value="F:hexosyltransferase activity"/>
    <property type="evidence" value="ECO:0007669"/>
    <property type="project" value="TreeGrafter"/>
</dbReference>
<protein>
    <submittedName>
        <fullName evidence="1">Glycosyl transferase</fullName>
    </submittedName>
</protein>
<dbReference type="Proteomes" id="UP000283095">
    <property type="component" value="Chromosome"/>
</dbReference>
<dbReference type="PANTHER" id="PTHR45947:SF3">
    <property type="entry name" value="SULFOQUINOVOSYL TRANSFERASE SQD2"/>
    <property type="match status" value="1"/>
</dbReference>
<dbReference type="InterPro" id="IPR050194">
    <property type="entry name" value="Glycosyltransferase_grp1"/>
</dbReference>
<proteinExistence type="predicted"/>
<evidence type="ECO:0000313" key="1">
    <source>
        <dbReference type="EMBL" id="AZV43281.1"/>
    </source>
</evidence>
<dbReference type="KEGG" id="pasa:BAOM_2672"/>
<evidence type="ECO:0000313" key="2">
    <source>
        <dbReference type="Proteomes" id="UP000283095"/>
    </source>
</evidence>
<gene>
    <name evidence="1" type="ORF">BAOM_2672</name>
</gene>
<dbReference type="InterPro" id="IPR001296">
    <property type="entry name" value="Glyco_trans_1"/>
</dbReference>
<dbReference type="InterPro" id="IPR028098">
    <property type="entry name" value="Glyco_trans_4-like_N"/>
</dbReference>